<protein>
    <recommendedName>
        <fullName evidence="3">DUF2281 domain-containing protein</fullName>
    </recommendedName>
</protein>
<dbReference type="RefSeq" id="WP_254163147.1">
    <property type="nucleotide sequence ID" value="NZ_JAHESF010000008.1"/>
</dbReference>
<name>A0AAP2DLE5_9BACT</name>
<proteinExistence type="predicted"/>
<organism evidence="1 2">
    <name type="scientific">Chryseosolibacter histidini</name>
    <dbReference type="NCBI Taxonomy" id="2782349"/>
    <lineage>
        <taxon>Bacteria</taxon>
        <taxon>Pseudomonadati</taxon>
        <taxon>Bacteroidota</taxon>
        <taxon>Cytophagia</taxon>
        <taxon>Cytophagales</taxon>
        <taxon>Chryseotaleaceae</taxon>
        <taxon>Chryseosolibacter</taxon>
    </lineage>
</organism>
<sequence>MTTTINQKHQILESLDALDQAQAEKVMDYIKGLLYTPREDARYQKLKREGMKEIRKALGKDKKLNPAF</sequence>
<reference evidence="1 2" key="1">
    <citation type="submission" date="2021-05" db="EMBL/GenBank/DDBJ databases">
        <title>A Polyphasic approach of four new species of the genus Ohtaekwangia: Ohtaekwangia histidinii sp. nov., Ohtaekwangia cretensis sp. nov., Ohtaekwangia indiensis sp. nov., Ohtaekwangia reichenbachii sp. nov. from diverse environment.</title>
        <authorList>
            <person name="Octaviana S."/>
        </authorList>
    </citation>
    <scope>NUCLEOTIDE SEQUENCE [LARGE SCALE GENOMIC DNA]</scope>
    <source>
        <strain evidence="1 2">PWU4</strain>
    </source>
</reference>
<dbReference type="Proteomes" id="UP001319200">
    <property type="component" value="Unassembled WGS sequence"/>
</dbReference>
<comment type="caution">
    <text evidence="1">The sequence shown here is derived from an EMBL/GenBank/DDBJ whole genome shotgun (WGS) entry which is preliminary data.</text>
</comment>
<dbReference type="EMBL" id="JAHESF010000008">
    <property type="protein sequence ID" value="MBT1697277.1"/>
    <property type="molecule type" value="Genomic_DNA"/>
</dbReference>
<evidence type="ECO:0000313" key="2">
    <source>
        <dbReference type="Proteomes" id="UP001319200"/>
    </source>
</evidence>
<gene>
    <name evidence="1" type="ORF">KK083_10345</name>
</gene>
<evidence type="ECO:0008006" key="3">
    <source>
        <dbReference type="Google" id="ProtNLM"/>
    </source>
</evidence>
<evidence type="ECO:0000313" key="1">
    <source>
        <dbReference type="EMBL" id="MBT1697277.1"/>
    </source>
</evidence>
<accession>A0AAP2DLE5</accession>
<keyword evidence="2" id="KW-1185">Reference proteome</keyword>
<dbReference type="AlphaFoldDB" id="A0AAP2DLE5"/>